<organism evidence="1">
    <name type="scientific">bioreactor metagenome</name>
    <dbReference type="NCBI Taxonomy" id="1076179"/>
    <lineage>
        <taxon>unclassified sequences</taxon>
        <taxon>metagenomes</taxon>
        <taxon>ecological metagenomes</taxon>
    </lineage>
</organism>
<comment type="caution">
    <text evidence="1">The sequence shown here is derived from an EMBL/GenBank/DDBJ whole genome shotgun (WGS) entry which is preliminary data.</text>
</comment>
<sequence length="64" mass="7614">MEPKLLPTYGMCTDVSRIYTFFEGEFYEFYPETECVAKWLLATEEMHRLHGGEWKDFPWAQADA</sequence>
<gene>
    <name evidence="1" type="ORF">SDC9_161904</name>
</gene>
<reference evidence="1" key="1">
    <citation type="submission" date="2019-08" db="EMBL/GenBank/DDBJ databases">
        <authorList>
            <person name="Kucharzyk K."/>
            <person name="Murdoch R.W."/>
            <person name="Higgins S."/>
            <person name="Loffler F."/>
        </authorList>
    </citation>
    <scope>NUCLEOTIDE SEQUENCE</scope>
</reference>
<proteinExistence type="predicted"/>
<dbReference type="AlphaFoldDB" id="A0A645FJJ6"/>
<protein>
    <submittedName>
        <fullName evidence="1">Uncharacterized protein</fullName>
    </submittedName>
</protein>
<name>A0A645FJJ6_9ZZZZ</name>
<evidence type="ECO:0000313" key="1">
    <source>
        <dbReference type="EMBL" id="MPN14577.1"/>
    </source>
</evidence>
<accession>A0A645FJJ6</accession>
<dbReference type="EMBL" id="VSSQ01061215">
    <property type="protein sequence ID" value="MPN14577.1"/>
    <property type="molecule type" value="Genomic_DNA"/>
</dbReference>